<dbReference type="PANTHER" id="PTHR33254">
    <property type="entry name" value="4-HYDROXY-4-METHYL-2-OXOGLUTARATE ALDOLASE 3-RELATED"/>
    <property type="match status" value="1"/>
</dbReference>
<dbReference type="SUPFAM" id="SSF89562">
    <property type="entry name" value="RraA-like"/>
    <property type="match status" value="1"/>
</dbReference>
<dbReference type="InterPro" id="IPR005493">
    <property type="entry name" value="RraA/RraA-like"/>
</dbReference>
<feature type="binding site" evidence="5">
    <location>
        <position position="112"/>
    </location>
    <ligand>
        <name>Mg(2+)</name>
        <dbReference type="ChEBI" id="CHEBI:18420"/>
    </ligand>
</feature>
<evidence type="ECO:0000256" key="2">
    <source>
        <dbReference type="ARBA" id="ARBA00016549"/>
    </source>
</evidence>
<dbReference type="InterPro" id="IPR036704">
    <property type="entry name" value="RraA/RraA-like_sf"/>
</dbReference>
<name>A0A4S3MPG4_9RHOB</name>
<evidence type="ECO:0000256" key="4">
    <source>
        <dbReference type="ARBA" id="ARBA00030169"/>
    </source>
</evidence>
<dbReference type="EMBL" id="SSND01000001">
    <property type="protein sequence ID" value="THD84318.1"/>
    <property type="molecule type" value="Genomic_DNA"/>
</dbReference>
<comment type="cofactor">
    <cofactor evidence="5">
        <name>Mg(2+)</name>
        <dbReference type="ChEBI" id="CHEBI:18420"/>
    </cofactor>
</comment>
<dbReference type="AlphaFoldDB" id="A0A4S3MPG4"/>
<feature type="binding site" evidence="5">
    <location>
        <position position="111"/>
    </location>
    <ligand>
        <name>substrate</name>
    </ligand>
</feature>
<evidence type="ECO:0000256" key="5">
    <source>
        <dbReference type="PIRSR" id="PIRSR605493-1"/>
    </source>
</evidence>
<evidence type="ECO:0000256" key="3">
    <source>
        <dbReference type="ARBA" id="ARBA00029596"/>
    </source>
</evidence>
<accession>A0A4S3MPG4</accession>
<dbReference type="OrthoDB" id="9812532at2"/>
<dbReference type="CDD" id="cd16841">
    <property type="entry name" value="RraA_family"/>
    <property type="match status" value="1"/>
</dbReference>
<dbReference type="PANTHER" id="PTHR33254:SF4">
    <property type="entry name" value="4-HYDROXY-4-METHYL-2-OXOGLUTARATE ALDOLASE 3-RELATED"/>
    <property type="match status" value="1"/>
</dbReference>
<dbReference type="Proteomes" id="UP000309450">
    <property type="component" value="Unassembled WGS sequence"/>
</dbReference>
<dbReference type="RefSeq" id="WP_136392699.1">
    <property type="nucleotide sequence ID" value="NZ_SSND01000001.1"/>
</dbReference>
<proteinExistence type="predicted"/>
<keyword evidence="7" id="KW-1185">Reference proteome</keyword>
<keyword evidence="5" id="KW-0479">Metal-binding</keyword>
<protein>
    <recommendedName>
        <fullName evidence="2">Putative 4-hydroxy-4-methyl-2-oxoglutarate aldolase</fullName>
    </recommendedName>
    <alternativeName>
        <fullName evidence="3">Regulator of ribonuclease activity homolog</fullName>
    </alternativeName>
    <alternativeName>
        <fullName evidence="4">RraA-like protein</fullName>
    </alternativeName>
</protein>
<sequence length="212" mass="21262">MTGQGAVRPDAAALVPLGTATLGEAWPAARLLAAPPRPLAPGMAMAGPALTVHCRPGDNLALHLAIASAKGGEVLVVDYGGSTESGPFGEIMALACQMRGIVGMVIDGSVRDCAQIAALGFPVFARGLNIRGTSKGDRGRIGQPVTIGGVEIAVGDIVLADADAIVTIAPADLPAALAAARARAAREAVMMDRLRAGETTLAILGLDGRDTA</sequence>
<evidence type="ECO:0000313" key="7">
    <source>
        <dbReference type="Proteomes" id="UP000309450"/>
    </source>
</evidence>
<comment type="cofactor">
    <cofactor evidence="1">
        <name>a divalent metal cation</name>
        <dbReference type="ChEBI" id="CHEBI:60240"/>
    </cofactor>
</comment>
<reference evidence="6 7" key="1">
    <citation type="submission" date="2019-04" db="EMBL/GenBank/DDBJ databases">
        <title>Draft genome sequence of Gemmobacter aestuarii sp. nov.</title>
        <authorList>
            <person name="Hameed A."/>
            <person name="Lin S.-Y."/>
            <person name="Shahina M."/>
            <person name="Lai W.-A."/>
            <person name="Young C.-C."/>
        </authorList>
    </citation>
    <scope>NUCLEOTIDE SEQUENCE [LARGE SCALE GENOMIC DNA]</scope>
    <source>
        <strain evidence="6 7">CC-PW-75</strain>
    </source>
</reference>
<evidence type="ECO:0000256" key="1">
    <source>
        <dbReference type="ARBA" id="ARBA00001968"/>
    </source>
</evidence>
<dbReference type="GO" id="GO:0046872">
    <property type="term" value="F:metal ion binding"/>
    <property type="evidence" value="ECO:0007669"/>
    <property type="project" value="UniProtKB-KW"/>
</dbReference>
<keyword evidence="5" id="KW-0460">Magnesium</keyword>
<gene>
    <name evidence="6" type="ORF">E7811_00765</name>
</gene>
<evidence type="ECO:0000313" key="6">
    <source>
        <dbReference type="EMBL" id="THD84318.1"/>
    </source>
</evidence>
<dbReference type="Gene3D" id="3.50.30.40">
    <property type="entry name" value="Ribonuclease E inhibitor RraA/RraA-like"/>
    <property type="match status" value="1"/>
</dbReference>
<organism evidence="6 7">
    <name type="scientific">Aliigemmobacter aestuarii</name>
    <dbReference type="NCBI Taxonomy" id="1445661"/>
    <lineage>
        <taxon>Bacteria</taxon>
        <taxon>Pseudomonadati</taxon>
        <taxon>Pseudomonadota</taxon>
        <taxon>Alphaproteobacteria</taxon>
        <taxon>Rhodobacterales</taxon>
        <taxon>Paracoccaceae</taxon>
        <taxon>Aliigemmobacter</taxon>
    </lineage>
</organism>
<feature type="binding site" evidence="5">
    <location>
        <begin position="89"/>
        <end position="92"/>
    </location>
    <ligand>
        <name>substrate</name>
    </ligand>
</feature>
<comment type="caution">
    <text evidence="6">The sequence shown here is derived from an EMBL/GenBank/DDBJ whole genome shotgun (WGS) entry which is preliminary data.</text>
</comment>
<dbReference type="Pfam" id="PF03737">
    <property type="entry name" value="RraA-like"/>
    <property type="match status" value="1"/>
</dbReference>